<proteinExistence type="inferred from homology"/>
<evidence type="ECO:0000256" key="2">
    <source>
        <dbReference type="ARBA" id="ARBA00022723"/>
    </source>
</evidence>
<dbReference type="AlphaFoldDB" id="A0A0B7NA99"/>
<evidence type="ECO:0000256" key="1">
    <source>
        <dbReference type="ARBA" id="ARBA00010211"/>
    </source>
</evidence>
<dbReference type="Proteomes" id="UP000054107">
    <property type="component" value="Unassembled WGS sequence"/>
</dbReference>
<feature type="domain" description="Fumarylacetoacetase-like C-terminal" evidence="3">
    <location>
        <begin position="80"/>
        <end position="289"/>
    </location>
</feature>
<dbReference type="GO" id="GO:0006107">
    <property type="term" value="P:oxaloacetate metabolic process"/>
    <property type="evidence" value="ECO:0007669"/>
    <property type="project" value="UniProtKB-ARBA"/>
</dbReference>
<dbReference type="PANTHER" id="PTHR11820:SF100">
    <property type="entry name" value="FUMARYLACETOACETATE HYDROLASE FAMILY PROTEIN (AFU_ORTHOLOGUE AFUA_4G01490)"/>
    <property type="match status" value="1"/>
</dbReference>
<protein>
    <recommendedName>
        <fullName evidence="3">Fumarylacetoacetase-like C-terminal domain-containing protein</fullName>
    </recommendedName>
</protein>
<dbReference type="GO" id="GO:0046872">
    <property type="term" value="F:metal ion binding"/>
    <property type="evidence" value="ECO:0007669"/>
    <property type="project" value="UniProtKB-KW"/>
</dbReference>
<evidence type="ECO:0000313" key="4">
    <source>
        <dbReference type="EMBL" id="CEP11904.1"/>
    </source>
</evidence>
<evidence type="ECO:0000313" key="5">
    <source>
        <dbReference type="Proteomes" id="UP000054107"/>
    </source>
</evidence>
<dbReference type="Pfam" id="PF01557">
    <property type="entry name" value="FAA_hydrolase"/>
    <property type="match status" value="1"/>
</dbReference>
<accession>A0A0B7NA99</accession>
<sequence length="293" mass="31907">MSPVWNRLIRFVAADSKVYFGEPIVADANVTVDRLFEKGSLEAKVITGDVFSSDAVVTDQVEKVTKILSPLSRDQVPIIKCIGLNYKAHIAEGGRTPPPYPSVFIKPSHCLADTFEDVPITKIAQTTVDYEGELTIVIGKTGKDIPISEVSEYIAGYTVGNDVSNRLWQRDPKHAGGVPQWCFSKGFDKFAPIGPAIVSNKLLGDRPGLDLETRVNGQVRQSTNTSDLLFHVPEIVSFISQGTTLEKGTIIMTGTPAGVAMGMKEPLYLNNGDLVEVEIKGIGRVANRMVFEN</sequence>
<dbReference type="PANTHER" id="PTHR11820">
    <property type="entry name" value="ACYLPYRUVASE"/>
    <property type="match status" value="1"/>
</dbReference>
<dbReference type="SUPFAM" id="SSF56529">
    <property type="entry name" value="FAH"/>
    <property type="match status" value="1"/>
</dbReference>
<comment type="similarity">
    <text evidence="1">Belongs to the FAH family.</text>
</comment>
<keyword evidence="2" id="KW-0479">Metal-binding</keyword>
<dbReference type="InterPro" id="IPR036663">
    <property type="entry name" value="Fumarylacetoacetase_C_sf"/>
</dbReference>
<dbReference type="Gene3D" id="3.90.850.10">
    <property type="entry name" value="Fumarylacetoacetase-like, C-terminal domain"/>
    <property type="match status" value="1"/>
</dbReference>
<dbReference type="OrthoDB" id="411064at2759"/>
<evidence type="ECO:0000259" key="3">
    <source>
        <dbReference type="Pfam" id="PF01557"/>
    </source>
</evidence>
<dbReference type="FunFam" id="3.90.850.10:FF:000002">
    <property type="entry name" value="2-hydroxyhepta-2,4-diene-1,7-dioate isomerase"/>
    <property type="match status" value="1"/>
</dbReference>
<name>A0A0B7NA99_9FUNG</name>
<organism evidence="4 5">
    <name type="scientific">Parasitella parasitica</name>
    <dbReference type="NCBI Taxonomy" id="35722"/>
    <lineage>
        <taxon>Eukaryota</taxon>
        <taxon>Fungi</taxon>
        <taxon>Fungi incertae sedis</taxon>
        <taxon>Mucoromycota</taxon>
        <taxon>Mucoromycotina</taxon>
        <taxon>Mucoromycetes</taxon>
        <taxon>Mucorales</taxon>
        <taxon>Mucorineae</taxon>
        <taxon>Mucoraceae</taxon>
        <taxon>Parasitella</taxon>
    </lineage>
</organism>
<dbReference type="EMBL" id="LN727106">
    <property type="protein sequence ID" value="CEP11904.1"/>
    <property type="molecule type" value="Genomic_DNA"/>
</dbReference>
<reference evidence="4 5" key="1">
    <citation type="submission" date="2014-09" db="EMBL/GenBank/DDBJ databases">
        <authorList>
            <person name="Ellenberger Sabrina"/>
        </authorList>
    </citation>
    <scope>NUCLEOTIDE SEQUENCE [LARGE SCALE GENOMIC DNA]</scope>
    <source>
        <strain evidence="4 5">CBS 412.66</strain>
    </source>
</reference>
<keyword evidence="5" id="KW-1185">Reference proteome</keyword>
<dbReference type="GO" id="GO:0050163">
    <property type="term" value="F:oxaloacetate tautomerase activity"/>
    <property type="evidence" value="ECO:0007669"/>
    <property type="project" value="UniProtKB-ARBA"/>
</dbReference>
<gene>
    <name evidence="4" type="primary">PARPA_05805.1 scaffold 19890</name>
</gene>
<dbReference type="STRING" id="35722.A0A0B7NA99"/>
<dbReference type="InterPro" id="IPR011234">
    <property type="entry name" value="Fumarylacetoacetase-like_C"/>
</dbReference>